<dbReference type="Proteomes" id="UP000198582">
    <property type="component" value="Unassembled WGS sequence"/>
</dbReference>
<accession>A0A1H8YMU1</accession>
<sequence length="272" mass="29799">MPEHADTGKPLGAFLRARRELLDPAELGLPDYGRRRVPGLRREELAQLAGVSPHYYARLEQGRDRNPSAVVLEAIAKALRLDEDALAHLRQLAAPPPRRRLRDTVGEKVRAGLAELIGTWTEQPAVVIGRHRDVLAANDLAAALNPGFTPGRNLLRDVFLDPAARDVYLDWTAIAHGAVAGVRSTVGSELDDPRLTELIGELSLKSGKFRAMWARHDVEERTAGIKRFNNPLVGEVVVNYQALSVTGAVGQILYIFSAEPGSAQSLTPRRPR</sequence>
<dbReference type="Pfam" id="PF13560">
    <property type="entry name" value="HTH_31"/>
    <property type="match status" value="1"/>
</dbReference>
<name>A0A1H8YMU1_9PSEU</name>
<feature type="domain" description="HTH cro/C1-type" evidence="1">
    <location>
        <begin position="39"/>
        <end position="86"/>
    </location>
</feature>
<dbReference type="CDD" id="cd00093">
    <property type="entry name" value="HTH_XRE"/>
    <property type="match status" value="1"/>
</dbReference>
<dbReference type="SUPFAM" id="SSF47413">
    <property type="entry name" value="lambda repressor-like DNA-binding domains"/>
    <property type="match status" value="1"/>
</dbReference>
<dbReference type="InterPro" id="IPR001387">
    <property type="entry name" value="Cro/C1-type_HTH"/>
</dbReference>
<dbReference type="Gene3D" id="1.10.260.40">
    <property type="entry name" value="lambda repressor-like DNA-binding domains"/>
    <property type="match status" value="1"/>
</dbReference>
<organism evidence="2 3">
    <name type="scientific">Amycolatopsis saalfeldensis</name>
    <dbReference type="NCBI Taxonomy" id="394193"/>
    <lineage>
        <taxon>Bacteria</taxon>
        <taxon>Bacillati</taxon>
        <taxon>Actinomycetota</taxon>
        <taxon>Actinomycetes</taxon>
        <taxon>Pseudonocardiales</taxon>
        <taxon>Pseudonocardiaceae</taxon>
        <taxon>Amycolatopsis</taxon>
    </lineage>
</organism>
<dbReference type="PROSITE" id="PS50943">
    <property type="entry name" value="HTH_CROC1"/>
    <property type="match status" value="1"/>
</dbReference>
<evidence type="ECO:0000313" key="3">
    <source>
        <dbReference type="Proteomes" id="UP000198582"/>
    </source>
</evidence>
<dbReference type="GO" id="GO:0003677">
    <property type="term" value="F:DNA binding"/>
    <property type="evidence" value="ECO:0007669"/>
    <property type="project" value="InterPro"/>
</dbReference>
<dbReference type="InterPro" id="IPR010982">
    <property type="entry name" value="Lambda_DNA-bd_dom_sf"/>
</dbReference>
<dbReference type="Gene3D" id="3.30.450.180">
    <property type="match status" value="1"/>
</dbReference>
<dbReference type="SMART" id="SM00530">
    <property type="entry name" value="HTH_XRE"/>
    <property type="match status" value="1"/>
</dbReference>
<dbReference type="PANTHER" id="PTHR35010">
    <property type="entry name" value="BLL4672 PROTEIN-RELATED"/>
    <property type="match status" value="1"/>
</dbReference>
<dbReference type="EMBL" id="FOEF01000027">
    <property type="protein sequence ID" value="SEP53507.1"/>
    <property type="molecule type" value="Genomic_DNA"/>
</dbReference>
<evidence type="ECO:0000259" key="1">
    <source>
        <dbReference type="PROSITE" id="PS50943"/>
    </source>
</evidence>
<dbReference type="AlphaFoldDB" id="A0A1H8YMU1"/>
<reference evidence="2 3" key="1">
    <citation type="submission" date="2016-10" db="EMBL/GenBank/DDBJ databases">
        <authorList>
            <person name="de Groot N.N."/>
        </authorList>
    </citation>
    <scope>NUCLEOTIDE SEQUENCE [LARGE SCALE GENOMIC DNA]</scope>
    <source>
        <strain evidence="2 3">DSM 44993</strain>
    </source>
</reference>
<dbReference type="OrthoDB" id="4790304at2"/>
<proteinExistence type="predicted"/>
<evidence type="ECO:0000313" key="2">
    <source>
        <dbReference type="EMBL" id="SEP53507.1"/>
    </source>
</evidence>
<gene>
    <name evidence="2" type="ORF">SAMN04489732_127103</name>
</gene>
<dbReference type="RefSeq" id="WP_091628222.1">
    <property type="nucleotide sequence ID" value="NZ_FOEF01000027.1"/>
</dbReference>
<protein>
    <submittedName>
        <fullName evidence="2">Transcriptional regulator, contains XRE-family HTH domain</fullName>
    </submittedName>
</protein>
<dbReference type="InterPro" id="IPR041413">
    <property type="entry name" value="MLTR_LBD"/>
</dbReference>
<dbReference type="PANTHER" id="PTHR35010:SF2">
    <property type="entry name" value="BLL4672 PROTEIN"/>
    <property type="match status" value="1"/>
</dbReference>
<keyword evidence="3" id="KW-1185">Reference proteome</keyword>
<dbReference type="Pfam" id="PF17765">
    <property type="entry name" value="MLTR_LBD"/>
    <property type="match status" value="1"/>
</dbReference>